<reference evidence="1" key="1">
    <citation type="submission" date="2020-06" db="EMBL/GenBank/DDBJ databases">
        <authorList>
            <person name="Li T."/>
            <person name="Hu X."/>
            <person name="Zhang T."/>
            <person name="Song X."/>
            <person name="Zhang H."/>
            <person name="Dai N."/>
            <person name="Sheng W."/>
            <person name="Hou X."/>
            <person name="Wei L."/>
        </authorList>
    </citation>
    <scope>NUCLEOTIDE SEQUENCE</scope>
    <source>
        <strain evidence="1">G01</strain>
        <tissue evidence="1">Leaf</tissue>
    </source>
</reference>
<dbReference type="PANTHER" id="PTHR33710">
    <property type="entry name" value="BNAC02G09200D PROTEIN"/>
    <property type="match status" value="1"/>
</dbReference>
<evidence type="ECO:0008006" key="2">
    <source>
        <dbReference type="Google" id="ProtNLM"/>
    </source>
</evidence>
<protein>
    <recommendedName>
        <fullName evidence="2">Reverse transcriptase</fullName>
    </recommendedName>
</protein>
<dbReference type="EMBL" id="JACGWK010000015">
    <property type="protein sequence ID" value="KAL0313943.1"/>
    <property type="molecule type" value="Genomic_DNA"/>
</dbReference>
<proteinExistence type="predicted"/>
<comment type="caution">
    <text evidence="1">The sequence shown here is derived from an EMBL/GenBank/DDBJ whole genome shotgun (WGS) entry which is preliminary data.</text>
</comment>
<reference evidence="1" key="2">
    <citation type="journal article" date="2024" name="Plant">
        <title>Genomic evolution and insights into agronomic trait innovations of Sesamum species.</title>
        <authorList>
            <person name="Miao H."/>
            <person name="Wang L."/>
            <person name="Qu L."/>
            <person name="Liu H."/>
            <person name="Sun Y."/>
            <person name="Le M."/>
            <person name="Wang Q."/>
            <person name="Wei S."/>
            <person name="Zheng Y."/>
            <person name="Lin W."/>
            <person name="Duan Y."/>
            <person name="Cao H."/>
            <person name="Xiong S."/>
            <person name="Wang X."/>
            <person name="Wei L."/>
            <person name="Li C."/>
            <person name="Ma Q."/>
            <person name="Ju M."/>
            <person name="Zhao R."/>
            <person name="Li G."/>
            <person name="Mu C."/>
            <person name="Tian Q."/>
            <person name="Mei H."/>
            <person name="Zhang T."/>
            <person name="Gao T."/>
            <person name="Zhang H."/>
        </authorList>
    </citation>
    <scope>NUCLEOTIDE SEQUENCE</scope>
    <source>
        <strain evidence="1">G01</strain>
    </source>
</reference>
<accession>A0AAW2L785</accession>
<dbReference type="PANTHER" id="PTHR33710:SF77">
    <property type="entry name" value="DNASE I-LIKE SUPERFAMILY PROTEIN"/>
    <property type="match status" value="1"/>
</dbReference>
<organism evidence="1">
    <name type="scientific">Sesamum angustifolium</name>
    <dbReference type="NCBI Taxonomy" id="2727405"/>
    <lineage>
        <taxon>Eukaryota</taxon>
        <taxon>Viridiplantae</taxon>
        <taxon>Streptophyta</taxon>
        <taxon>Embryophyta</taxon>
        <taxon>Tracheophyta</taxon>
        <taxon>Spermatophyta</taxon>
        <taxon>Magnoliopsida</taxon>
        <taxon>eudicotyledons</taxon>
        <taxon>Gunneridae</taxon>
        <taxon>Pentapetalae</taxon>
        <taxon>asterids</taxon>
        <taxon>lamiids</taxon>
        <taxon>Lamiales</taxon>
        <taxon>Pedaliaceae</taxon>
        <taxon>Sesamum</taxon>
    </lineage>
</organism>
<name>A0AAW2L785_9LAMI</name>
<sequence>METKCRSFGIERVKKRLNMHGLAVDSRGKGGGLALLWDKEVFVDLVSFSRYHMDARVQLREGEDYWRFTVSTVNPTLVNELYLGISSDVLVGFLIFLGYASETIMLFCLTQKRKGLSRLLNGNSALFAKLLATVVCMMEHPFTVRKRLDRACVNLSWTTRWPATVTQHLDRIYSDHAPIITVREKQCEKWAEVGGRPKRFEALWIKSKDCETVISNLWNNSPGDFDLTNDFASRLENCKLGLLNWSRSEFGHISKRIEFLEHEIASIQSSAITRTSRERLSSLKAELESLLSAEEIKWKQRGKAAWLSEGDRNTAFFHAKASHRRKINHIDRIRDETGCWCDEPASIQGVIQRYFHTIFTSARPTREELNEVIETVPTRVTSEMNRKLLEDYSAEEVKAALIQMFPFKSPGPDGMPQFFFNAFGTLLEMLPLLLSSNYLMISHSILL</sequence>
<dbReference type="AlphaFoldDB" id="A0AAW2L785"/>
<evidence type="ECO:0000313" key="1">
    <source>
        <dbReference type="EMBL" id="KAL0313943.1"/>
    </source>
</evidence>
<gene>
    <name evidence="1" type="ORF">Sangu_2238700</name>
</gene>